<evidence type="ECO:0000313" key="8">
    <source>
        <dbReference type="EMBL" id="NJC57487.1"/>
    </source>
</evidence>
<dbReference type="AlphaFoldDB" id="A0A846S9L1"/>
<dbReference type="PROSITE" id="PS50895">
    <property type="entry name" value="SURF1"/>
    <property type="match status" value="1"/>
</dbReference>
<protein>
    <recommendedName>
        <fullName evidence="6">SURF1-like protein</fullName>
    </recommendedName>
</protein>
<evidence type="ECO:0000256" key="6">
    <source>
        <dbReference type="RuleBase" id="RU363076"/>
    </source>
</evidence>
<keyword evidence="4 6" id="KW-1133">Transmembrane helix</keyword>
<dbReference type="RefSeq" id="WP_245161942.1">
    <property type="nucleotide sequence ID" value="NZ_BAAAPQ010000034.1"/>
</dbReference>
<evidence type="ECO:0000256" key="1">
    <source>
        <dbReference type="ARBA" id="ARBA00004370"/>
    </source>
</evidence>
<sequence length="301" mass="33196">MKSRYSFLISPRWLKYIAMTIIVVIACIFLALWQKDRQDQRQHEIDTINANYASEPVDIDSVLPTTSATLDESDEWQQVSLTGEFQTADTVFARNRTVNDKVGYYVVVPFELTSGDTIALVRGWIAEPDQIPPTPTGEQTIDARLQPAQDGSEDKNPDGLIKAIDPARIPGMGSAYDNVYAEVVHTGGGADDDAGLMPLPPPDLDPGNHLSYMLQWFTFGIMIIIAVTISARRERRAAAEAAGSPTDDVEYVVVDKAALGAGAKVSQPGNRYGRHRLRSPGVHGRDEAEEDELIEDRFRHS</sequence>
<evidence type="ECO:0000256" key="2">
    <source>
        <dbReference type="ARBA" id="ARBA00007165"/>
    </source>
</evidence>
<evidence type="ECO:0000256" key="3">
    <source>
        <dbReference type="ARBA" id="ARBA00022692"/>
    </source>
</evidence>
<comment type="similarity">
    <text evidence="2 6">Belongs to the SURF1 family.</text>
</comment>
<feature type="transmembrane region" description="Helical" evidence="6">
    <location>
        <begin position="12"/>
        <end position="33"/>
    </location>
</feature>
<feature type="region of interest" description="Disordered" evidence="7">
    <location>
        <begin position="264"/>
        <end position="301"/>
    </location>
</feature>
<dbReference type="Pfam" id="PF02104">
    <property type="entry name" value="SURF1"/>
    <property type="match status" value="1"/>
</dbReference>
<evidence type="ECO:0000256" key="7">
    <source>
        <dbReference type="SAM" id="MobiDB-lite"/>
    </source>
</evidence>
<keyword evidence="5 6" id="KW-0472">Membrane</keyword>
<dbReference type="PANTHER" id="PTHR23427">
    <property type="entry name" value="SURFEIT LOCUS PROTEIN"/>
    <property type="match status" value="1"/>
</dbReference>
<evidence type="ECO:0000256" key="4">
    <source>
        <dbReference type="ARBA" id="ARBA00022989"/>
    </source>
</evidence>
<keyword evidence="3 6" id="KW-0812">Transmembrane</keyword>
<evidence type="ECO:0000256" key="5">
    <source>
        <dbReference type="ARBA" id="ARBA00023136"/>
    </source>
</evidence>
<accession>A0A846S9L1</accession>
<gene>
    <name evidence="8" type="ORF">BKA07_002522</name>
</gene>
<dbReference type="InterPro" id="IPR002994">
    <property type="entry name" value="Surf1/Shy1"/>
</dbReference>
<dbReference type="GO" id="GO:0005886">
    <property type="term" value="C:plasma membrane"/>
    <property type="evidence" value="ECO:0007669"/>
    <property type="project" value="UniProtKB-SubCell"/>
</dbReference>
<proteinExistence type="inferred from homology"/>
<dbReference type="InterPro" id="IPR045214">
    <property type="entry name" value="Surf1/Surf4"/>
</dbReference>
<name>A0A846S9L1_9MICO</name>
<dbReference type="PANTHER" id="PTHR23427:SF2">
    <property type="entry name" value="SURFEIT LOCUS PROTEIN 1"/>
    <property type="match status" value="1"/>
</dbReference>
<dbReference type="PROSITE" id="PS51257">
    <property type="entry name" value="PROKAR_LIPOPROTEIN"/>
    <property type="match status" value="1"/>
</dbReference>
<dbReference type="EMBL" id="JAATJN010000001">
    <property type="protein sequence ID" value="NJC57487.1"/>
    <property type="molecule type" value="Genomic_DNA"/>
</dbReference>
<comment type="subcellular location">
    <subcellularLocation>
        <location evidence="6">Cell membrane</location>
        <topology evidence="6">Multi-pass membrane protein</topology>
    </subcellularLocation>
    <subcellularLocation>
        <location evidence="1">Membrane</location>
    </subcellularLocation>
</comment>
<organism evidence="8 9">
    <name type="scientific">Brevibacterium marinum</name>
    <dbReference type="NCBI Taxonomy" id="418643"/>
    <lineage>
        <taxon>Bacteria</taxon>
        <taxon>Bacillati</taxon>
        <taxon>Actinomycetota</taxon>
        <taxon>Actinomycetes</taxon>
        <taxon>Micrococcales</taxon>
        <taxon>Brevibacteriaceae</taxon>
        <taxon>Brevibacterium</taxon>
    </lineage>
</organism>
<evidence type="ECO:0000313" key="9">
    <source>
        <dbReference type="Proteomes" id="UP000576792"/>
    </source>
</evidence>
<reference evidence="8 9" key="1">
    <citation type="submission" date="2020-03" db="EMBL/GenBank/DDBJ databases">
        <title>Sequencing the genomes of 1000 actinobacteria strains.</title>
        <authorList>
            <person name="Klenk H.-P."/>
        </authorList>
    </citation>
    <scope>NUCLEOTIDE SEQUENCE [LARGE SCALE GENOMIC DNA]</scope>
    <source>
        <strain evidence="8 9">DSM 18964</strain>
    </source>
</reference>
<keyword evidence="6" id="KW-1003">Cell membrane</keyword>
<feature type="transmembrane region" description="Helical" evidence="6">
    <location>
        <begin position="210"/>
        <end position="229"/>
    </location>
</feature>
<keyword evidence="9" id="KW-1185">Reference proteome</keyword>
<dbReference type="CDD" id="cd06662">
    <property type="entry name" value="SURF1"/>
    <property type="match status" value="1"/>
</dbReference>
<dbReference type="Proteomes" id="UP000576792">
    <property type="component" value="Unassembled WGS sequence"/>
</dbReference>
<comment type="caution">
    <text evidence="8">The sequence shown here is derived from an EMBL/GenBank/DDBJ whole genome shotgun (WGS) entry which is preliminary data.</text>
</comment>